<sequence length="204" mass="20982">MAATMATTGLAPGNRVADLCTGSGVLAIEAARLGAESVTAFDLSGEAVACARTNAAAAGVVVDVRQESFRTAALSGPFDLVLCNPPYVPCPEDPEVAPVPANIGPALAYDAGPDGRLVLDPLCAAAPDLLGDEGTLLLVQSELCGIDASLRSLRATGLKASVIARQWIPFGPVLTARARWLESTGRLPVGRRTEQLIVIRADVP</sequence>
<dbReference type="PANTHER" id="PTHR45875">
    <property type="entry name" value="METHYLTRANSFERASE N6AMT1"/>
    <property type="match status" value="1"/>
</dbReference>
<gene>
    <name evidence="6" type="ORF">NM203_18645</name>
</gene>
<feature type="domain" description="Methyltransferase small" evidence="5">
    <location>
        <begin position="12"/>
        <end position="87"/>
    </location>
</feature>
<dbReference type="GO" id="GO:0032259">
    <property type="term" value="P:methylation"/>
    <property type="evidence" value="ECO:0007669"/>
    <property type="project" value="UniProtKB-KW"/>
</dbReference>
<dbReference type="CDD" id="cd02440">
    <property type="entry name" value="AdoMet_MTases"/>
    <property type="match status" value="1"/>
</dbReference>
<proteinExistence type="inferred from homology"/>
<accession>A0ABT1M4X0</accession>
<evidence type="ECO:0000259" key="5">
    <source>
        <dbReference type="Pfam" id="PF05175"/>
    </source>
</evidence>
<dbReference type="Pfam" id="PF05175">
    <property type="entry name" value="MTS"/>
    <property type="match status" value="1"/>
</dbReference>
<dbReference type="InterPro" id="IPR007848">
    <property type="entry name" value="Small_mtfrase_dom"/>
</dbReference>
<evidence type="ECO:0000256" key="4">
    <source>
        <dbReference type="ARBA" id="ARBA00022691"/>
    </source>
</evidence>
<dbReference type="Gene3D" id="3.40.50.150">
    <property type="entry name" value="Vaccinia Virus protein VP39"/>
    <property type="match status" value="1"/>
</dbReference>
<evidence type="ECO:0000256" key="2">
    <source>
        <dbReference type="ARBA" id="ARBA00022603"/>
    </source>
</evidence>
<comment type="caution">
    <text evidence="6">The sequence shown here is derived from an EMBL/GenBank/DDBJ whole genome shotgun (WGS) entry which is preliminary data.</text>
</comment>
<organism evidence="6 7">
    <name type="scientific">Mycolicibacterium arenosum</name>
    <dbReference type="NCBI Taxonomy" id="2952157"/>
    <lineage>
        <taxon>Bacteria</taxon>
        <taxon>Bacillati</taxon>
        <taxon>Actinomycetota</taxon>
        <taxon>Actinomycetes</taxon>
        <taxon>Mycobacteriales</taxon>
        <taxon>Mycobacteriaceae</taxon>
        <taxon>Mycolicibacterium</taxon>
    </lineage>
</organism>
<dbReference type="InterPro" id="IPR052190">
    <property type="entry name" value="Euk-Arch_PrmC-MTase"/>
</dbReference>
<dbReference type="PROSITE" id="PS00092">
    <property type="entry name" value="N6_MTASE"/>
    <property type="match status" value="1"/>
</dbReference>
<name>A0ABT1M4X0_9MYCO</name>
<dbReference type="Proteomes" id="UP001651690">
    <property type="component" value="Unassembled WGS sequence"/>
</dbReference>
<evidence type="ECO:0000313" key="6">
    <source>
        <dbReference type="EMBL" id="MCP9274211.1"/>
    </source>
</evidence>
<evidence type="ECO:0000256" key="1">
    <source>
        <dbReference type="ARBA" id="ARBA00006149"/>
    </source>
</evidence>
<dbReference type="InterPro" id="IPR029063">
    <property type="entry name" value="SAM-dependent_MTases_sf"/>
</dbReference>
<keyword evidence="7" id="KW-1185">Reference proteome</keyword>
<dbReference type="SUPFAM" id="SSF53335">
    <property type="entry name" value="S-adenosyl-L-methionine-dependent methyltransferases"/>
    <property type="match status" value="1"/>
</dbReference>
<dbReference type="GO" id="GO:0008168">
    <property type="term" value="F:methyltransferase activity"/>
    <property type="evidence" value="ECO:0007669"/>
    <property type="project" value="UniProtKB-KW"/>
</dbReference>
<keyword evidence="4" id="KW-0949">S-adenosyl-L-methionine</keyword>
<protein>
    <submittedName>
        <fullName evidence="6">Methyltransferase</fullName>
    </submittedName>
</protein>
<dbReference type="EMBL" id="JANDBD010000007">
    <property type="protein sequence ID" value="MCP9274211.1"/>
    <property type="molecule type" value="Genomic_DNA"/>
</dbReference>
<evidence type="ECO:0000256" key="3">
    <source>
        <dbReference type="ARBA" id="ARBA00022679"/>
    </source>
</evidence>
<comment type="similarity">
    <text evidence="1">Belongs to the eukaryotic/archaeal PrmC-related family.</text>
</comment>
<dbReference type="PANTHER" id="PTHR45875:SF1">
    <property type="entry name" value="METHYLTRANSFERASE N6AMT1"/>
    <property type="match status" value="1"/>
</dbReference>
<keyword evidence="3" id="KW-0808">Transferase</keyword>
<dbReference type="InterPro" id="IPR002052">
    <property type="entry name" value="DNA_methylase_N6_adenine_CS"/>
</dbReference>
<reference evidence="6 7" key="1">
    <citation type="submission" date="2022-06" db="EMBL/GenBank/DDBJ databases">
        <title>Mycolicibacterium sp. CAU 1645 isolated from seawater.</title>
        <authorList>
            <person name="Kim W."/>
        </authorList>
    </citation>
    <scope>NUCLEOTIDE SEQUENCE [LARGE SCALE GENOMIC DNA]</scope>
    <source>
        <strain evidence="6 7">CAU 1645</strain>
    </source>
</reference>
<keyword evidence="2 6" id="KW-0489">Methyltransferase</keyword>
<evidence type="ECO:0000313" key="7">
    <source>
        <dbReference type="Proteomes" id="UP001651690"/>
    </source>
</evidence>